<evidence type="ECO:0000256" key="1">
    <source>
        <dbReference type="SAM" id="SignalP"/>
    </source>
</evidence>
<dbReference type="Proteomes" id="UP000801492">
    <property type="component" value="Unassembled WGS sequence"/>
</dbReference>
<keyword evidence="1" id="KW-0732">Signal</keyword>
<dbReference type="EMBL" id="VTPC01001506">
    <property type="protein sequence ID" value="KAF2901743.1"/>
    <property type="molecule type" value="Genomic_DNA"/>
</dbReference>
<comment type="caution">
    <text evidence="2">The sequence shown here is derived from an EMBL/GenBank/DDBJ whole genome shotgun (WGS) entry which is preliminary data.</text>
</comment>
<organism evidence="2 3">
    <name type="scientific">Ignelater luminosus</name>
    <name type="common">Cucubano</name>
    <name type="synonym">Pyrophorus luminosus</name>
    <dbReference type="NCBI Taxonomy" id="2038154"/>
    <lineage>
        <taxon>Eukaryota</taxon>
        <taxon>Metazoa</taxon>
        <taxon>Ecdysozoa</taxon>
        <taxon>Arthropoda</taxon>
        <taxon>Hexapoda</taxon>
        <taxon>Insecta</taxon>
        <taxon>Pterygota</taxon>
        <taxon>Neoptera</taxon>
        <taxon>Endopterygota</taxon>
        <taxon>Coleoptera</taxon>
        <taxon>Polyphaga</taxon>
        <taxon>Elateriformia</taxon>
        <taxon>Elateroidea</taxon>
        <taxon>Elateridae</taxon>
        <taxon>Agrypninae</taxon>
        <taxon>Pyrophorini</taxon>
        <taxon>Ignelater</taxon>
    </lineage>
</organism>
<gene>
    <name evidence="2" type="ORF">ILUMI_04440</name>
</gene>
<evidence type="ECO:0000313" key="3">
    <source>
        <dbReference type="Proteomes" id="UP000801492"/>
    </source>
</evidence>
<dbReference type="AlphaFoldDB" id="A0A8K0DEG3"/>
<sequence>MLIKIGWSFTLIFLLLLFDGRRTNGHSSVENDASNILMTPLSTTEQTVLPIQELTITKTILGILIQALKEQSNGEISEVLQELMDVLPKEENQSEFLQDLKSEDLRSSLESLNFNISKQQGKTVVRIVLKPLSGLKVNFTELNQKTQTGKISKNYNLNGLNQNISIRLKFELYNNTNTTLNGSFNLGTNISYDHDVQNEIPGAPDKTLANQAYFNVDKQNSFRTTQNNNTDQFGSLETDFDVDRSILAIKSKYKMFKKAKTSFLGPEIKKLNSYISSYLIKLDSIMHKNYHCKAINLISKNYQKNQKVMKYCNLFNSVMYRNSRIASFLSKVSYQYWKYVREIGNSISSPLHFLLNKIKRKEKIPAFEEIPVEYLLNTTFKYKHILDSKIRSVITYLPEFGYTTRKPLRPPGRAPLGISLSNIRSSLAMKLETKKEF</sequence>
<accession>A0A8K0DEG3</accession>
<feature type="chain" id="PRO_5035418421" evidence="1">
    <location>
        <begin position="26"/>
        <end position="437"/>
    </location>
</feature>
<name>A0A8K0DEG3_IGNLU</name>
<protein>
    <submittedName>
        <fullName evidence="2">Uncharacterized protein</fullName>
    </submittedName>
</protein>
<keyword evidence="3" id="KW-1185">Reference proteome</keyword>
<evidence type="ECO:0000313" key="2">
    <source>
        <dbReference type="EMBL" id="KAF2901743.1"/>
    </source>
</evidence>
<reference evidence="2" key="1">
    <citation type="submission" date="2019-08" db="EMBL/GenBank/DDBJ databases">
        <title>The genome of the North American firefly Photinus pyralis.</title>
        <authorList>
            <consortium name="Photinus pyralis genome working group"/>
            <person name="Fallon T.R."/>
            <person name="Sander Lower S.E."/>
            <person name="Weng J.-K."/>
        </authorList>
    </citation>
    <scope>NUCLEOTIDE SEQUENCE</scope>
    <source>
        <strain evidence="2">TRF0915ILg1</strain>
        <tissue evidence="2">Whole body</tissue>
    </source>
</reference>
<proteinExistence type="predicted"/>
<feature type="signal peptide" evidence="1">
    <location>
        <begin position="1"/>
        <end position="25"/>
    </location>
</feature>